<gene>
    <name evidence="3" type="ORF">Rsub_08533</name>
</gene>
<evidence type="ECO:0000256" key="1">
    <source>
        <dbReference type="SAM" id="MobiDB-lite"/>
    </source>
</evidence>
<dbReference type="InterPro" id="IPR038938">
    <property type="entry name" value="D27-like"/>
</dbReference>
<dbReference type="OrthoDB" id="416096at2759"/>
<keyword evidence="4" id="KW-1185">Reference proteome</keyword>
<evidence type="ECO:0000259" key="2">
    <source>
        <dbReference type="Pfam" id="PF13225"/>
    </source>
</evidence>
<reference evidence="3 4" key="1">
    <citation type="journal article" date="2018" name="Sci. Rep.">
        <title>Raphidocelis subcapitata (=Pseudokirchneriella subcapitata) provides an insight into genome evolution and environmental adaptations in the Sphaeropleales.</title>
        <authorList>
            <person name="Suzuki S."/>
            <person name="Yamaguchi H."/>
            <person name="Nakajima N."/>
            <person name="Kawachi M."/>
        </authorList>
    </citation>
    <scope>NUCLEOTIDE SEQUENCE [LARGE SCALE GENOMIC DNA]</scope>
    <source>
        <strain evidence="3 4">NIES-35</strain>
    </source>
</reference>
<organism evidence="3 4">
    <name type="scientific">Raphidocelis subcapitata</name>
    <dbReference type="NCBI Taxonomy" id="307507"/>
    <lineage>
        <taxon>Eukaryota</taxon>
        <taxon>Viridiplantae</taxon>
        <taxon>Chlorophyta</taxon>
        <taxon>core chlorophytes</taxon>
        <taxon>Chlorophyceae</taxon>
        <taxon>CS clade</taxon>
        <taxon>Sphaeropleales</taxon>
        <taxon>Selenastraceae</taxon>
        <taxon>Raphidocelis</taxon>
    </lineage>
</organism>
<accession>A0A2V0P9C6</accession>
<dbReference type="GO" id="GO:0005506">
    <property type="term" value="F:iron ion binding"/>
    <property type="evidence" value="ECO:0007669"/>
    <property type="project" value="InterPro"/>
</dbReference>
<evidence type="ECO:0000313" key="3">
    <source>
        <dbReference type="EMBL" id="GBF95552.1"/>
    </source>
</evidence>
<evidence type="ECO:0000313" key="4">
    <source>
        <dbReference type="Proteomes" id="UP000247498"/>
    </source>
</evidence>
<name>A0A2V0P9C6_9CHLO</name>
<dbReference type="InParanoid" id="A0A2V0P9C6"/>
<dbReference type="Pfam" id="PF13225">
    <property type="entry name" value="D27-like_C"/>
    <property type="match status" value="1"/>
</dbReference>
<feature type="compositionally biased region" description="Low complexity" evidence="1">
    <location>
        <begin position="9"/>
        <end position="27"/>
    </location>
</feature>
<dbReference type="InterPro" id="IPR025114">
    <property type="entry name" value="D27-like_C"/>
</dbReference>
<sequence length="271" mass="29927">MRASSLAGSPRCRCPAAAGRSSSSGARPRLRLRATGSAPPAAQKVDPFAERTVYKDNAIDKFFIKLYSQKMADQLNGVPVPQDAKYEDFVSISKEIMRGRGSDAQREVVREVLRNLMPREAPGAFRRLFPPTQWSAEFNALIASMAFFWLVGESELREADVVVGPGQVRRQRSVVYIKKCRYLESSGCVGMCTNMCKVPTQAFFTEEFGLPLTMNPNFEDLSCEMIFGQAPPPVEEDPVYQQPCFIPQCSLAKRSEPCPKTDTARPAGAGA</sequence>
<comment type="caution">
    <text evidence="3">The sequence shown here is derived from an EMBL/GenBank/DDBJ whole genome shotgun (WGS) entry which is preliminary data.</text>
</comment>
<dbReference type="PANTHER" id="PTHR33591:SF4">
    <property type="entry name" value="OS08G0114100 PROTEIN"/>
    <property type="match status" value="1"/>
</dbReference>
<dbReference type="FunCoup" id="A0A2V0P9C6">
    <property type="interactions" value="505"/>
</dbReference>
<dbReference type="EMBL" id="BDRX01000066">
    <property type="protein sequence ID" value="GBF95552.1"/>
    <property type="molecule type" value="Genomic_DNA"/>
</dbReference>
<dbReference type="Proteomes" id="UP000247498">
    <property type="component" value="Unassembled WGS sequence"/>
</dbReference>
<protein>
    <recommendedName>
        <fullName evidence="2">Beta-carotene isomerase D27-like C-terminal domain-containing protein</fullName>
    </recommendedName>
</protein>
<dbReference type="PANTHER" id="PTHR33591">
    <property type="entry name" value="BETA-CAROTENE ISOMERASE D27"/>
    <property type="match status" value="1"/>
</dbReference>
<feature type="region of interest" description="Disordered" evidence="1">
    <location>
        <begin position="1"/>
        <end position="29"/>
    </location>
</feature>
<dbReference type="AlphaFoldDB" id="A0A2V0P9C6"/>
<proteinExistence type="predicted"/>
<feature type="domain" description="Beta-carotene isomerase D27-like C-terminal" evidence="2">
    <location>
        <begin position="149"/>
        <end position="236"/>
    </location>
</feature>